<dbReference type="InterPro" id="IPR050810">
    <property type="entry name" value="Bact_Secretion_Sys_Channel"/>
</dbReference>
<dbReference type="PANTHER" id="PTHR30332:SF17">
    <property type="entry name" value="TYPE IV PILIATION SYSTEM PROTEIN DR_0774-RELATED"/>
    <property type="match status" value="1"/>
</dbReference>
<feature type="domain" description="Type II/III secretion system secretin-like" evidence="2">
    <location>
        <begin position="294"/>
        <end position="463"/>
    </location>
</feature>
<evidence type="ECO:0000313" key="5">
    <source>
        <dbReference type="EMBL" id="MDJ1157645.1"/>
    </source>
</evidence>
<evidence type="ECO:0000256" key="1">
    <source>
        <dbReference type="RuleBase" id="RU004003"/>
    </source>
</evidence>
<feature type="domain" description="BON" evidence="3">
    <location>
        <begin position="135"/>
        <end position="180"/>
    </location>
</feature>
<dbReference type="Pfam" id="PF13629">
    <property type="entry name" value="T2SS-T3SS_pil_N"/>
    <property type="match status" value="1"/>
</dbReference>
<dbReference type="InterPro" id="IPR001775">
    <property type="entry name" value="GspD/PilQ"/>
</dbReference>
<reference evidence="5 6" key="1">
    <citation type="submission" date="2023-05" db="EMBL/GenBank/DDBJ databases">
        <title>Chelatococcus sp. nov., a moderately thermophilic bacterium isolated from hot spring microbial mat.</title>
        <authorList>
            <person name="Hu C.-J."/>
            <person name="Li W.-J."/>
        </authorList>
    </citation>
    <scope>NUCLEOTIDE SEQUENCE [LARGE SCALE GENOMIC DNA]</scope>
    <source>
        <strain evidence="5 6">SYSU G07232</strain>
    </source>
</reference>
<gene>
    <name evidence="5" type="ORF">QNA08_05295</name>
</gene>
<keyword evidence="6" id="KW-1185">Reference proteome</keyword>
<dbReference type="PRINTS" id="PR00811">
    <property type="entry name" value="BCTERIALGSPD"/>
</dbReference>
<dbReference type="EMBL" id="JASJEV010000002">
    <property type="protein sequence ID" value="MDJ1157645.1"/>
    <property type="molecule type" value="Genomic_DNA"/>
</dbReference>
<evidence type="ECO:0000259" key="3">
    <source>
        <dbReference type="Pfam" id="PF04972"/>
    </source>
</evidence>
<dbReference type="InterPro" id="IPR007055">
    <property type="entry name" value="BON_dom"/>
</dbReference>
<dbReference type="PANTHER" id="PTHR30332">
    <property type="entry name" value="PROBABLE GENERAL SECRETION PATHWAY PROTEIN D"/>
    <property type="match status" value="1"/>
</dbReference>
<evidence type="ECO:0000259" key="2">
    <source>
        <dbReference type="Pfam" id="PF00263"/>
    </source>
</evidence>
<dbReference type="InterPro" id="IPR004846">
    <property type="entry name" value="T2SS/T3SS_dom"/>
</dbReference>
<comment type="caution">
    <text evidence="5">The sequence shown here is derived from an EMBL/GenBank/DDBJ whole genome shotgun (WGS) entry which is preliminary data.</text>
</comment>
<dbReference type="RefSeq" id="WP_283739623.1">
    <property type="nucleotide sequence ID" value="NZ_JASJEV010000002.1"/>
</dbReference>
<feature type="domain" description="Pilus formation protein N-terminal" evidence="4">
    <location>
        <begin position="61"/>
        <end position="130"/>
    </location>
</feature>
<accession>A0ABT7AEW1</accession>
<evidence type="ECO:0000313" key="6">
    <source>
        <dbReference type="Proteomes" id="UP001321492"/>
    </source>
</evidence>
<evidence type="ECO:0000259" key="4">
    <source>
        <dbReference type="Pfam" id="PF13629"/>
    </source>
</evidence>
<sequence length="517" mass="54896">MPLPIDDRPEMERRIPAQRRARALPFLAACLAAAAAGLAPAGAQTVAAPQLNVGAHEQAVARRIDLSIGKSLIVDLPRDAKEVFVANPKVANAVVRSTRKVFLIGMADGATSIFVMDAEGRQIAAFEITVGRDLTTLRQTLRASLPTAAIEVKPAGDSVLLVGTVDSAADAQRAVDIANAFVGQSQPGATGSAGTTSAGAASISIAPATVTGKVINSLTVRGKDQVMLKVTVAEVQRSVLKQLGINSFGTWQIGDFKTSFLLDNPFSIQNQVLSNTQIGAGLRSAAPNNFTLRALERQGVMRTLAEPNLTAISGESAKFLAGGEIPVPKSQDCDTDIIGRRTCNIGVEYKPFGVTLNFTPVVLSEGRISLRVATEVTDLDFENQIRFDQINVPGFKVRKTETTVELPSGASLVTAGLILQGSRQAINGFPGLMNIPVLGVLFRSRDYQRQESELMISVTPYIARPMNPGEVTRPDEGFVDATDPQTVLLGRLNRIYGATGAKAPPQGYRGRVGFIND</sequence>
<protein>
    <submittedName>
        <fullName evidence="5">Type II and III secretion system protein family protein</fullName>
    </submittedName>
</protein>
<dbReference type="Pfam" id="PF04972">
    <property type="entry name" value="BON"/>
    <property type="match status" value="1"/>
</dbReference>
<proteinExistence type="inferred from homology"/>
<dbReference type="InterPro" id="IPR032789">
    <property type="entry name" value="T2SS-T3SS_pil_N"/>
</dbReference>
<dbReference type="Pfam" id="PF00263">
    <property type="entry name" value="Secretin"/>
    <property type="match status" value="1"/>
</dbReference>
<organism evidence="5 6">
    <name type="scientific">Chelatococcus albus</name>
    <dbReference type="NCBI Taxonomy" id="3047466"/>
    <lineage>
        <taxon>Bacteria</taxon>
        <taxon>Pseudomonadati</taxon>
        <taxon>Pseudomonadota</taxon>
        <taxon>Alphaproteobacteria</taxon>
        <taxon>Hyphomicrobiales</taxon>
        <taxon>Chelatococcaceae</taxon>
        <taxon>Chelatococcus</taxon>
    </lineage>
</organism>
<dbReference type="Proteomes" id="UP001321492">
    <property type="component" value="Unassembled WGS sequence"/>
</dbReference>
<name>A0ABT7AEW1_9HYPH</name>
<comment type="similarity">
    <text evidence="1">Belongs to the bacterial secretin family.</text>
</comment>